<evidence type="ECO:0000256" key="2">
    <source>
        <dbReference type="ARBA" id="ARBA00022723"/>
    </source>
</evidence>
<organism evidence="5 6">
    <name type="scientific">Treponema primitia (strain ATCC BAA-887 / DSM 12427 / ZAS-2)</name>
    <dbReference type="NCBI Taxonomy" id="545694"/>
    <lineage>
        <taxon>Bacteria</taxon>
        <taxon>Pseudomonadati</taxon>
        <taxon>Spirochaetota</taxon>
        <taxon>Spirochaetia</taxon>
        <taxon>Spirochaetales</taxon>
        <taxon>Treponemataceae</taxon>
        <taxon>Treponema</taxon>
    </lineage>
</organism>
<dbReference type="InterPro" id="IPR040442">
    <property type="entry name" value="Pyrv_kinase-like_dom_sf"/>
</dbReference>
<dbReference type="RefSeq" id="WP_015709705.1">
    <property type="nucleotide sequence ID" value="NC_015578.1"/>
</dbReference>
<dbReference type="OrthoDB" id="369368at2"/>
<dbReference type="InterPro" id="IPR005000">
    <property type="entry name" value="Aldolase/citrate-lyase_domain"/>
</dbReference>
<comment type="similarity">
    <text evidence="1">Belongs to the HpcH/HpaI aldolase family.</text>
</comment>
<dbReference type="SUPFAM" id="SSF51621">
    <property type="entry name" value="Phosphoenolpyruvate/pyruvate domain"/>
    <property type="match status" value="1"/>
</dbReference>
<protein>
    <submittedName>
        <fullName evidence="5">2-dehydro-3-deoxyglucarate aldolase</fullName>
        <ecNumber evidence="5">4.1.2.20</ecNumber>
    </submittedName>
</protein>
<dbReference type="PANTHER" id="PTHR30502">
    <property type="entry name" value="2-KETO-3-DEOXY-L-RHAMNONATE ALDOLASE"/>
    <property type="match status" value="1"/>
</dbReference>
<keyword evidence="6" id="KW-1185">Reference proteome</keyword>
<name>F5YNW3_TREPZ</name>
<dbReference type="PANTHER" id="PTHR30502:SF0">
    <property type="entry name" value="PHOSPHOENOLPYRUVATE CARBOXYLASE FAMILY PROTEIN"/>
    <property type="match status" value="1"/>
</dbReference>
<dbReference type="AlphaFoldDB" id="F5YNW3"/>
<dbReference type="EC" id="4.1.2.20" evidence="5"/>
<dbReference type="Proteomes" id="UP000009223">
    <property type="component" value="Chromosome"/>
</dbReference>
<evidence type="ECO:0000256" key="3">
    <source>
        <dbReference type="ARBA" id="ARBA00023239"/>
    </source>
</evidence>
<dbReference type="InterPro" id="IPR050251">
    <property type="entry name" value="HpcH-HpaI_aldolase"/>
</dbReference>
<dbReference type="KEGG" id="tpi:TREPR_0289"/>
<feature type="domain" description="HpcH/HpaI aldolase/citrate lyase" evidence="4">
    <location>
        <begin position="17"/>
        <end position="240"/>
    </location>
</feature>
<dbReference type="InterPro" id="IPR015813">
    <property type="entry name" value="Pyrv/PenolPyrv_kinase-like_dom"/>
</dbReference>
<evidence type="ECO:0000259" key="4">
    <source>
        <dbReference type="Pfam" id="PF03328"/>
    </source>
</evidence>
<dbReference type="Gene3D" id="3.20.20.60">
    <property type="entry name" value="Phosphoenolpyruvate-binding domains"/>
    <property type="match status" value="1"/>
</dbReference>
<gene>
    <name evidence="5" type="ordered locus">TREPR_0289</name>
</gene>
<dbReference type="HOGENOM" id="CLU_059964_4_1_12"/>
<dbReference type="GO" id="GO:0046872">
    <property type="term" value="F:metal ion binding"/>
    <property type="evidence" value="ECO:0007669"/>
    <property type="project" value="UniProtKB-KW"/>
</dbReference>
<reference evidence="6" key="1">
    <citation type="submission" date="2009-12" db="EMBL/GenBank/DDBJ databases">
        <title>Complete sequence of Treponema primitia strain ZAS-2.</title>
        <authorList>
            <person name="Tetu S.G."/>
            <person name="Matson E."/>
            <person name="Ren Q."/>
            <person name="Seshadri R."/>
            <person name="Elbourne L."/>
            <person name="Hassan K.A."/>
            <person name="Durkin A."/>
            <person name="Radune D."/>
            <person name="Mohamoud Y."/>
            <person name="Shay R."/>
            <person name="Jin S."/>
            <person name="Zhang X."/>
            <person name="Lucey K."/>
            <person name="Ballor N.R."/>
            <person name="Ottesen E."/>
            <person name="Rosenthal R."/>
            <person name="Allen A."/>
            <person name="Leadbetter J.R."/>
            <person name="Paulsen I.T."/>
        </authorList>
    </citation>
    <scope>NUCLEOTIDE SEQUENCE [LARGE SCALE GENOMIC DNA]</scope>
    <source>
        <strain evidence="6">ATCC BAA-887 / DSM 12427 / ZAS-2</strain>
    </source>
</reference>
<dbReference type="STRING" id="545694.TREPR_0289"/>
<dbReference type="GO" id="GO:0008672">
    <property type="term" value="F:2-dehydro-3-deoxyglucarate aldolase activity"/>
    <property type="evidence" value="ECO:0007669"/>
    <property type="project" value="UniProtKB-EC"/>
</dbReference>
<dbReference type="EMBL" id="CP001843">
    <property type="protein sequence ID" value="AEF83768.1"/>
    <property type="molecule type" value="Genomic_DNA"/>
</dbReference>
<dbReference type="Pfam" id="PF03328">
    <property type="entry name" value="HpcH_HpaI"/>
    <property type="match status" value="1"/>
</dbReference>
<evidence type="ECO:0000313" key="6">
    <source>
        <dbReference type="Proteomes" id="UP000009223"/>
    </source>
</evidence>
<keyword evidence="2" id="KW-0479">Metal-binding</keyword>
<proteinExistence type="inferred from homology"/>
<dbReference type="GO" id="GO:0005737">
    <property type="term" value="C:cytoplasm"/>
    <property type="evidence" value="ECO:0007669"/>
    <property type="project" value="TreeGrafter"/>
</dbReference>
<accession>F5YNW3</accession>
<reference evidence="5 6" key="2">
    <citation type="journal article" date="2011" name="ISME J.">
        <title>RNA-seq reveals cooperative metabolic interactions between two termite-gut spirochete species in co-culture.</title>
        <authorList>
            <person name="Rosenthal A.Z."/>
            <person name="Matson E.G."/>
            <person name="Eldar A."/>
            <person name="Leadbetter J.R."/>
        </authorList>
    </citation>
    <scope>NUCLEOTIDE SEQUENCE [LARGE SCALE GENOMIC DNA]</scope>
    <source>
        <strain evidence="6">ATCC BAA-887 / DSM 12427 / ZAS-2</strain>
    </source>
</reference>
<evidence type="ECO:0000313" key="5">
    <source>
        <dbReference type="EMBL" id="AEF83768.1"/>
    </source>
</evidence>
<dbReference type="eggNOG" id="COG3836">
    <property type="taxonomic scope" value="Bacteria"/>
</dbReference>
<evidence type="ECO:0000256" key="1">
    <source>
        <dbReference type="ARBA" id="ARBA00005568"/>
    </source>
</evidence>
<keyword evidence="3 5" id="KW-0456">Lyase</keyword>
<sequence>MHTNIAKEKLKAGETIYGVFSNGVSAEMVEIMALAGFDFITIDSEHAPSSDETNRLLIMAAESRNTPIFIRTPNKLDSSILRSLDIGAQGLLLPQVNSVEEAEEIIRAAKYAPQGFRGVGLGRGADYGMGIDLPNYFKQANDNLLIAVQCENIAGVPSLDAIAQVPGVDVIFIGPFDLSQSMGIPGQINAPQVQKIMDTVLEITAKYGKYAGIFTFSVEQAKQFSKLGFRYIIAGSDLRFLSDGCIGAVKELKG</sequence>